<evidence type="ECO:0000259" key="10">
    <source>
        <dbReference type="PROSITE" id="PS50158"/>
    </source>
</evidence>
<comment type="caution">
    <text evidence="13">The sequence shown here is derived from an EMBL/GenBank/DDBJ whole genome shotgun (WGS) entry which is preliminary data.</text>
</comment>
<dbReference type="InterPro" id="IPR001584">
    <property type="entry name" value="Integrase_cat-core"/>
</dbReference>
<dbReference type="InterPro" id="IPR025724">
    <property type="entry name" value="GAG-pre-integrase_dom"/>
</dbReference>
<dbReference type="InterPro" id="IPR000477">
    <property type="entry name" value="RT_dom"/>
</dbReference>
<dbReference type="FunFam" id="1.10.340.70:FF:000001">
    <property type="entry name" value="Retrovirus-related Pol polyprotein from transposon gypsy-like Protein"/>
    <property type="match status" value="1"/>
</dbReference>
<keyword evidence="8" id="KW-0863">Zinc-finger</keyword>
<gene>
    <name evidence="13" type="ORF">ISN45_Aa02g010060</name>
</gene>
<feature type="domain" description="Integrase catalytic" evidence="12">
    <location>
        <begin position="501"/>
        <end position="675"/>
    </location>
</feature>
<evidence type="ECO:0000259" key="11">
    <source>
        <dbReference type="PROSITE" id="PS50878"/>
    </source>
</evidence>
<keyword evidence="6" id="KW-0378">Hydrolase</keyword>
<evidence type="ECO:0000256" key="8">
    <source>
        <dbReference type="PROSITE-ProRule" id="PRU00047"/>
    </source>
</evidence>
<dbReference type="CDD" id="cd01647">
    <property type="entry name" value="RT_LTR"/>
    <property type="match status" value="1"/>
</dbReference>
<dbReference type="GO" id="GO:0015074">
    <property type="term" value="P:DNA integration"/>
    <property type="evidence" value="ECO:0007669"/>
    <property type="project" value="InterPro"/>
</dbReference>
<dbReference type="InterPro" id="IPR056924">
    <property type="entry name" value="SH3_Tf2-1"/>
</dbReference>
<dbReference type="Pfam" id="PF13976">
    <property type="entry name" value="gag_pre-integrs"/>
    <property type="match status" value="1"/>
</dbReference>
<feature type="compositionally biased region" description="Polar residues" evidence="9">
    <location>
        <begin position="1734"/>
        <end position="1748"/>
    </location>
</feature>
<organism evidence="13 14">
    <name type="scientific">Arabidopsis thaliana x Arabidopsis arenosa</name>
    <dbReference type="NCBI Taxonomy" id="1240361"/>
    <lineage>
        <taxon>Eukaryota</taxon>
        <taxon>Viridiplantae</taxon>
        <taxon>Streptophyta</taxon>
        <taxon>Embryophyta</taxon>
        <taxon>Tracheophyta</taxon>
        <taxon>Spermatophyta</taxon>
        <taxon>Magnoliopsida</taxon>
        <taxon>eudicotyledons</taxon>
        <taxon>Gunneridae</taxon>
        <taxon>Pentapetalae</taxon>
        <taxon>rosids</taxon>
        <taxon>malvids</taxon>
        <taxon>Brassicales</taxon>
        <taxon>Brassicaceae</taxon>
        <taxon>Camelineae</taxon>
        <taxon>Arabidopsis</taxon>
    </lineage>
</organism>
<evidence type="ECO:0000256" key="6">
    <source>
        <dbReference type="ARBA" id="ARBA00022801"/>
    </source>
</evidence>
<feature type="compositionally biased region" description="Basic residues" evidence="9">
    <location>
        <begin position="1479"/>
        <end position="1496"/>
    </location>
</feature>
<feature type="region of interest" description="Disordered" evidence="9">
    <location>
        <begin position="1458"/>
        <end position="1539"/>
    </location>
</feature>
<dbReference type="SMART" id="SM00343">
    <property type="entry name" value="ZnF_C2HC"/>
    <property type="match status" value="2"/>
</dbReference>
<evidence type="ECO:0000256" key="2">
    <source>
        <dbReference type="ARBA" id="ARBA00022679"/>
    </source>
</evidence>
<feature type="region of interest" description="Disordered" evidence="9">
    <location>
        <begin position="826"/>
        <end position="872"/>
    </location>
</feature>
<keyword evidence="14" id="KW-1185">Reference proteome</keyword>
<dbReference type="EMBL" id="JAEFBK010000007">
    <property type="protein sequence ID" value="KAG7585661.1"/>
    <property type="molecule type" value="Genomic_DNA"/>
</dbReference>
<feature type="region of interest" description="Disordered" evidence="9">
    <location>
        <begin position="265"/>
        <end position="288"/>
    </location>
</feature>
<keyword evidence="1" id="KW-0645">Protease</keyword>
<dbReference type="InterPro" id="IPR001878">
    <property type="entry name" value="Znf_CCHC"/>
</dbReference>
<evidence type="ECO:0000259" key="12">
    <source>
        <dbReference type="PROSITE" id="PS50994"/>
    </source>
</evidence>
<dbReference type="Pfam" id="PF00665">
    <property type="entry name" value="rve"/>
    <property type="match status" value="2"/>
</dbReference>
<evidence type="ECO:0000313" key="13">
    <source>
        <dbReference type="EMBL" id="KAG7585661.1"/>
    </source>
</evidence>
<keyword evidence="3" id="KW-0548">Nucleotidyltransferase</keyword>
<feature type="domain" description="Integrase catalytic" evidence="12">
    <location>
        <begin position="2622"/>
        <end position="2782"/>
    </location>
</feature>
<reference evidence="13 14" key="1">
    <citation type="submission" date="2020-12" db="EMBL/GenBank/DDBJ databases">
        <title>Concerted genomic and epigenomic changes stabilize Arabidopsis allopolyploids.</title>
        <authorList>
            <person name="Chen Z."/>
        </authorList>
    </citation>
    <scope>NUCLEOTIDE SEQUENCE [LARGE SCALE GENOMIC DNA]</scope>
    <source>
        <strain evidence="13">Allo738</strain>
        <tissue evidence="13">Leaf</tissue>
    </source>
</reference>
<evidence type="ECO:0000256" key="7">
    <source>
        <dbReference type="ARBA" id="ARBA00022918"/>
    </source>
</evidence>
<feature type="domain" description="CCHC-type" evidence="10">
    <location>
        <begin position="1757"/>
        <end position="1772"/>
    </location>
</feature>
<evidence type="ECO:0000256" key="1">
    <source>
        <dbReference type="ARBA" id="ARBA00022670"/>
    </source>
</evidence>
<dbReference type="Pfam" id="PF17917">
    <property type="entry name" value="RT_RNaseH"/>
    <property type="match status" value="1"/>
</dbReference>
<dbReference type="InterPro" id="IPR013103">
    <property type="entry name" value="RVT_2"/>
</dbReference>
<dbReference type="GO" id="GO:0006508">
    <property type="term" value="P:proteolysis"/>
    <property type="evidence" value="ECO:0007669"/>
    <property type="project" value="UniProtKB-KW"/>
</dbReference>
<dbReference type="Pfam" id="PF22936">
    <property type="entry name" value="Pol_BBD"/>
    <property type="match status" value="1"/>
</dbReference>
<accession>A0A8T2BPS0</accession>
<dbReference type="Pfam" id="PF00078">
    <property type="entry name" value="RVT_1"/>
    <property type="match status" value="1"/>
</dbReference>
<dbReference type="InterPro" id="IPR057670">
    <property type="entry name" value="SH3_retrovirus"/>
</dbReference>
<feature type="domain" description="Reverse transcriptase" evidence="11">
    <location>
        <begin position="2106"/>
        <end position="2285"/>
    </location>
</feature>
<dbReference type="GO" id="GO:0004519">
    <property type="term" value="F:endonuclease activity"/>
    <property type="evidence" value="ECO:0007669"/>
    <property type="project" value="UniProtKB-KW"/>
</dbReference>
<keyword evidence="4" id="KW-0540">Nuclease</keyword>
<keyword evidence="2" id="KW-0808">Transferase</keyword>
<dbReference type="CDD" id="cd09274">
    <property type="entry name" value="RNase_HI_RT_Ty3"/>
    <property type="match status" value="1"/>
</dbReference>
<feature type="region of interest" description="Disordered" evidence="9">
    <location>
        <begin position="1701"/>
        <end position="1748"/>
    </location>
</feature>
<dbReference type="CDD" id="cd09272">
    <property type="entry name" value="RNase_HI_RT_Ty1"/>
    <property type="match status" value="1"/>
</dbReference>
<dbReference type="Pfam" id="PF03732">
    <property type="entry name" value="Retrotrans_gag"/>
    <property type="match status" value="1"/>
</dbReference>
<feature type="compositionally biased region" description="Low complexity" evidence="9">
    <location>
        <begin position="1708"/>
        <end position="1721"/>
    </location>
</feature>
<evidence type="ECO:0000256" key="4">
    <source>
        <dbReference type="ARBA" id="ARBA00022722"/>
    </source>
</evidence>
<dbReference type="Pfam" id="PF17921">
    <property type="entry name" value="Integrase_H2C2"/>
    <property type="match status" value="1"/>
</dbReference>
<dbReference type="Pfam" id="PF07727">
    <property type="entry name" value="RVT_2"/>
    <property type="match status" value="1"/>
</dbReference>
<feature type="region of interest" description="Disordered" evidence="9">
    <location>
        <begin position="1970"/>
        <end position="1994"/>
    </location>
</feature>
<keyword evidence="5" id="KW-0255">Endonuclease</keyword>
<dbReference type="Proteomes" id="UP000694240">
    <property type="component" value="Chromosome 7"/>
</dbReference>
<dbReference type="InterPro" id="IPR041373">
    <property type="entry name" value="RT_RNaseH"/>
</dbReference>
<dbReference type="GO" id="GO:0003964">
    <property type="term" value="F:RNA-directed DNA polymerase activity"/>
    <property type="evidence" value="ECO:0007669"/>
    <property type="project" value="UniProtKB-KW"/>
</dbReference>
<dbReference type="PANTHER" id="PTHR35046">
    <property type="entry name" value="ZINC KNUCKLE (CCHC-TYPE) FAMILY PROTEIN"/>
    <property type="match status" value="1"/>
</dbReference>
<keyword evidence="8" id="KW-0479">Metal-binding</keyword>
<proteinExistence type="predicted"/>
<dbReference type="PROSITE" id="PS50158">
    <property type="entry name" value="ZF_CCHC"/>
    <property type="match status" value="1"/>
</dbReference>
<dbReference type="CDD" id="cd00303">
    <property type="entry name" value="retropepsin_like"/>
    <property type="match status" value="1"/>
</dbReference>
<protein>
    <submittedName>
        <fullName evidence="13">Retrotransposon gag domain</fullName>
    </submittedName>
</protein>
<name>A0A8T2BPS0_9BRAS</name>
<dbReference type="FunFam" id="3.10.10.10:FF:000007">
    <property type="entry name" value="Retrovirus-related Pol polyprotein from transposon 17.6-like Protein"/>
    <property type="match status" value="1"/>
</dbReference>
<evidence type="ECO:0000313" key="14">
    <source>
        <dbReference type="Proteomes" id="UP000694240"/>
    </source>
</evidence>
<dbReference type="InterPro" id="IPR041588">
    <property type="entry name" value="Integrase_H2C2"/>
</dbReference>
<dbReference type="FunFam" id="3.30.70.270:FF:000020">
    <property type="entry name" value="Transposon Tf2-6 polyprotein-like Protein"/>
    <property type="match status" value="1"/>
</dbReference>
<feature type="region of interest" description="Disordered" evidence="9">
    <location>
        <begin position="776"/>
        <end position="809"/>
    </location>
</feature>
<dbReference type="GO" id="GO:0003676">
    <property type="term" value="F:nucleic acid binding"/>
    <property type="evidence" value="ECO:0007669"/>
    <property type="project" value="InterPro"/>
</dbReference>
<feature type="compositionally biased region" description="Acidic residues" evidence="9">
    <location>
        <begin position="826"/>
        <end position="840"/>
    </location>
</feature>
<evidence type="ECO:0000256" key="3">
    <source>
        <dbReference type="ARBA" id="ARBA00022695"/>
    </source>
</evidence>
<keyword evidence="7" id="KW-0695">RNA-directed DNA polymerase</keyword>
<dbReference type="Pfam" id="PF14223">
    <property type="entry name" value="Retrotran_gag_2"/>
    <property type="match status" value="1"/>
</dbReference>
<dbReference type="InterPro" id="IPR054722">
    <property type="entry name" value="PolX-like_BBD"/>
</dbReference>
<sequence>MENTMIRAPITLKGGNYLLWARTMKTILCGRGFWPHIIKSEAPRETTTNEEGLEIVLVDEDKWFQEDQMVLSVLQNSLEASILEGYSYCETPKDLWETLKNVFGNQSNLSRVFEIKKAINELTQGDMEFTQHFGKFRSLWAELEMLRPNTLDPAVINERREQDLVFGLLFTLNPGYNDLIKHLLRADKLQNLEEVCSQIQKEQGSLGLFGSKGELVSGNSSELVSANRGNFNTNRGKAPWCDHCKKSGHAKEKCWILHPHLRPARREPRANQATGENLGGQEQAGTSSQALGGNGAAMMASFDLVRRSDLDALIKALKESSGNAYHALSSLKPLIVDSGASHHMISDSKLMKNIEPTLGNVIIANGDKIPVKGLGDLELFSKKSKAFYMPTFTSNLLSVKKATTDLNCYAIFGPNDVHFQDIETSRVLGHGGTKDGLYVLEDTKLSTPLASHFSSILVNANNAIWHARLGHPHSRALGLLLPSVSFKNDECEACILGKHCKSVFPKSNTIYENCFDLVHSDVWTSPCLSRENQKYFVTFIDEKSKYTWLTLLPSKDRVLEAFTNFQNYVTNHYNAKIKIFRSDNGGEYTSHAFKQNLAKHGIIHQTSCPYTPQQNGVAERKNRHLMEVARSMMFHTNVPKRFWSDAVVLACYLINRTPTKILQDSSPFEVLNKNKPSINHLRVFGCVCFVLIGEQRNKLDPKSVKGMVIGYSITQKGYKCYIPETRKVLVSRDVKFVESKGYYEEKNWEDIQDLTNSPSDRASNLRSILERLGVSNSQSHTNSPNPNPEPTQQQETSQHEEEEHLQEEENIQENIQDNILEEEEIPSDHEEETTLPEEENLSTSDHNEDSTSQEAPIALRRSQRQKFPPSNWKNTRVYYNSQVVAHPIQAVCTIAHFPEEHQVFLGQIDQHWIPQTYEEAIQHQVWRDAITAERQAMEHNHTWEEGELPKGKKAVTSKWVFTIKYKSNGDIERYKARLVARGFTQTYGEDYRDTFAPVAKLHTVRVVLSLATNLEWELWQMDVKNAFLQGELEEEVYMKPPPGLEDHNAPGKVFKLKKAIYGLKQSPRAWYHKLSTTLLDRGFKKSEADNTLFTLPSKEGIVVILVYVDDIIISGNDKVGIQETKTFLKSVFDIKDLGELKYFLGIEVCRSKEGLFLSQRKYTLDLLSQVGKLGAKPAKTPLEDDYKANRKGELDNKPFEDVTQYRRLGGKLIYLTITRPDICFAVNVVSQHMQAPTLHHWNMVTRILKYLKGAPGQGIWMGCNKNTELVGYCDADYAGDTKDRRSTTGYCTFIGGNLVTWRSKKQKVVSLSSAEAEYRAMRKLTTELMWLKALLKDFGIDTPKPITMHCDNQAAIHIASNSVFHERTKHIEVDCHKVREQVQLGVILPCYTESEEQLADIFTKGASTNVWKMSNGSNFSRNEREAEMARQMEAMSTMLDEMRDQMATLAVGRERDERINHGHERGNNSTESQGSGRIVHQRHHRVPPRHRQHRRNQQQPRMEPYDNPFHDFTDGEQDRRPPARGRNENDLGGLKLRIPPFHGKNDPDAFLEWEKKIDLLFDCQHFSDRKKVRLAATGFHDYAIDWWDQLVTNRKRNRENPVETWEEMMILMRRRFIPSHYHRELHQKLRRLSQGSRNVEDYFQEMEKLMLKADVDEHRDATMARFLSGMNRELQDRMEMQTYDTIEEMLHKAILVEQQLRRKSVTTKPSYPKSEKPSYPSRTDSKPKSEFKPNVSSQDYKGKTEASTSNRNRDIECFRCKGKGHYANKCPNQRAMLMLDSGEIVTEDEKDYDSAPIYDDDEEHAVKGELLVARRVLLSQEKSLEDEQRENLFHTRCHIKDKVCSLIIDGGSCTNVASMTLVKKLNLEMKKHPRPYSLRWLSNQKQTVTHQVLVSLSIGRYEDEILCDVLSMEAGHILLGRPWQYDRRTVHDGYTNKYSFEYQGRKITLAPMSPHEVYLDQLKLEQNQGKNIVSDPLNTSSTKNESESSRKTPLKAFESKPVRQETLFVRPSEIKHALVTKQPFVLLVFKDALLTNPEPDLPSNVLSLLQEYSDVFPEDSPGGLPPIRGIEHQIDFVPGATLPNRPAYRTNPVETKELQRQVGELLEKGHIRESMSPCAVPVLLVPKKDGSWRMCVDCRAINNITVKYRHPIPRLDDMLDELHGSSVFSKIDLKSGYHQIRMKEGDEWKTAFKTKHGLYEWLVMPFGLTNAPSTFMRLMNHVLRSFIGVFVVVYFDDILVYSKTLDEHVEHLRKVLNVLRKERLFGNFKKCSFCSNDVVFLGFVVSSQGIQVDESKIKAIQDWPSPKTVGEVRSFHGLAGFYRRFVRDFSTIAAPLTEVIKKDVGFKWEQAQEDAFQLLKHKLTHAPLLVLPDFMKTFEIECDASGVGIGAVLMQEKKPIAFFSEKLGGATLNYPTYDKEFYALVRALQTWQHYLWPKEFVIHTDHQSLRHLKSQQKLNKRHARWMEFVETFPYVIQYKQGKENVVADALSRRYTLISTLDAKILGFEMIKGAYATDPDFQEVFLTCEKFAKGKYFRSDGFLFYENRLCIPNSSLRDLLVREAHGGGLMGHFGVAKTLSIVQDHFFWPHMKRDVERICSRCTTCKLAKSKSQGQGMYTPLPIPSAPWTDISMDFVLGLPRTRNGRDSVFVVVDRFSKMAHFIPCHKTDDASNIADLFFKEIVRLHGMPRTIVSDRDTKFLSYFWKTLWSKLGTKLCFSTTCHPQTDGQTEVVNRTLGTLLRTVIKKNLKSWEDCLPHVEFAYNHAVHSTTCFSPFQLVYGFNPLTPLDLTPLPLSERVSMDGKKKAELVKLMHEKAKQNIEHKTEQYRKQANKGRNKKTFEPGDLVWIYLRKERFPEERKSKLLPRVDGPFTILEKINDNAYKIDLQGKYSVSSSFNIADIIPFIADGVDLRTNPFQEERDDMIMDTQALDEVPEEALIIPEGPMTRSKTRKLAGAVWKVLGNIRNKEEDQLTQCTFTSISFVDSS</sequence>
<dbReference type="Pfam" id="PF25597">
    <property type="entry name" value="SH3_retrovirus"/>
    <property type="match status" value="1"/>
</dbReference>
<evidence type="ECO:0000256" key="9">
    <source>
        <dbReference type="SAM" id="MobiDB-lite"/>
    </source>
</evidence>
<dbReference type="GO" id="GO:0008270">
    <property type="term" value="F:zinc ion binding"/>
    <property type="evidence" value="ECO:0007669"/>
    <property type="project" value="UniProtKB-KW"/>
</dbReference>
<dbReference type="PROSITE" id="PS50878">
    <property type="entry name" value="RT_POL"/>
    <property type="match status" value="1"/>
</dbReference>
<dbReference type="Pfam" id="PF24626">
    <property type="entry name" value="SH3_Tf2-1"/>
    <property type="match status" value="1"/>
</dbReference>
<dbReference type="PANTHER" id="PTHR35046:SF9">
    <property type="entry name" value="RNA-DIRECTED DNA POLYMERASE"/>
    <property type="match status" value="1"/>
</dbReference>
<evidence type="ECO:0000256" key="5">
    <source>
        <dbReference type="ARBA" id="ARBA00022759"/>
    </source>
</evidence>
<feature type="compositionally biased region" description="Basic and acidic residues" evidence="9">
    <location>
        <begin position="1508"/>
        <end position="1529"/>
    </location>
</feature>
<dbReference type="PROSITE" id="PS50994">
    <property type="entry name" value="INTEGRASE"/>
    <property type="match status" value="2"/>
</dbReference>
<dbReference type="InterPro" id="IPR005162">
    <property type="entry name" value="Retrotrans_gag_dom"/>
</dbReference>
<dbReference type="GO" id="GO:0008233">
    <property type="term" value="F:peptidase activity"/>
    <property type="evidence" value="ECO:0007669"/>
    <property type="project" value="UniProtKB-KW"/>
</dbReference>
<keyword evidence="8" id="KW-0862">Zinc</keyword>
<dbReference type="FunFam" id="3.30.420.10:FF:000032">
    <property type="entry name" value="Retrovirus-related Pol polyprotein from transposon 297-like Protein"/>
    <property type="match status" value="1"/>
</dbReference>